<proteinExistence type="predicted"/>
<name>A0A1C3WCK1_9HYPH</name>
<dbReference type="InterPro" id="IPR009056">
    <property type="entry name" value="Cyt_c-like_dom"/>
</dbReference>
<dbReference type="AlphaFoldDB" id="A0A1C3WCK1"/>
<dbReference type="GO" id="GO:0046872">
    <property type="term" value="F:metal ion binding"/>
    <property type="evidence" value="ECO:0007669"/>
    <property type="project" value="UniProtKB-KW"/>
</dbReference>
<evidence type="ECO:0000259" key="7">
    <source>
        <dbReference type="PROSITE" id="PS51007"/>
    </source>
</evidence>
<feature type="domain" description="Cytochrome c" evidence="7">
    <location>
        <begin position="25"/>
        <end position="122"/>
    </location>
</feature>
<dbReference type="PROSITE" id="PS51007">
    <property type="entry name" value="CYTC"/>
    <property type="match status" value="1"/>
</dbReference>
<keyword evidence="4" id="KW-0249">Electron transport</keyword>
<evidence type="ECO:0000256" key="3">
    <source>
        <dbReference type="ARBA" id="ARBA00022723"/>
    </source>
</evidence>
<dbReference type="GO" id="GO:0020037">
    <property type="term" value="F:heme binding"/>
    <property type="evidence" value="ECO:0007669"/>
    <property type="project" value="InterPro"/>
</dbReference>
<dbReference type="PRINTS" id="PR00604">
    <property type="entry name" value="CYTCHRMECIAB"/>
</dbReference>
<dbReference type="SUPFAM" id="SSF46626">
    <property type="entry name" value="Cytochrome c"/>
    <property type="match status" value="1"/>
</dbReference>
<dbReference type="PANTHER" id="PTHR11961">
    <property type="entry name" value="CYTOCHROME C"/>
    <property type="match status" value="1"/>
</dbReference>
<dbReference type="EMBL" id="FMAF01000010">
    <property type="protein sequence ID" value="SCB37444.1"/>
    <property type="molecule type" value="Genomic_DNA"/>
</dbReference>
<evidence type="ECO:0000256" key="2">
    <source>
        <dbReference type="ARBA" id="ARBA00022617"/>
    </source>
</evidence>
<keyword evidence="2 6" id="KW-0349">Heme</keyword>
<dbReference type="RefSeq" id="WP_092574624.1">
    <property type="nucleotide sequence ID" value="NZ_FMAF01000010.1"/>
</dbReference>
<keyword evidence="1" id="KW-0813">Transport</keyword>
<dbReference type="InterPro" id="IPR002327">
    <property type="entry name" value="Cyt_c_1A/1B"/>
</dbReference>
<dbReference type="Gene3D" id="1.10.760.10">
    <property type="entry name" value="Cytochrome c-like domain"/>
    <property type="match status" value="1"/>
</dbReference>
<dbReference type="OrthoDB" id="9805828at2"/>
<dbReference type="Proteomes" id="UP000199205">
    <property type="component" value="Unassembled WGS sequence"/>
</dbReference>
<reference evidence="8 9" key="1">
    <citation type="submission" date="2016-08" db="EMBL/GenBank/DDBJ databases">
        <authorList>
            <person name="Seilhamer J.J."/>
        </authorList>
    </citation>
    <scope>NUCLEOTIDE SEQUENCE [LARGE SCALE GENOMIC DNA]</scope>
    <source>
        <strain evidence="8 9">P1-7</strain>
    </source>
</reference>
<dbReference type="GO" id="GO:0009055">
    <property type="term" value="F:electron transfer activity"/>
    <property type="evidence" value="ECO:0007669"/>
    <property type="project" value="InterPro"/>
</dbReference>
<evidence type="ECO:0000313" key="9">
    <source>
        <dbReference type="Proteomes" id="UP000199205"/>
    </source>
</evidence>
<protein>
    <submittedName>
        <fullName evidence="8">Cytochrome c</fullName>
    </submittedName>
</protein>
<evidence type="ECO:0000256" key="5">
    <source>
        <dbReference type="ARBA" id="ARBA00023004"/>
    </source>
</evidence>
<evidence type="ECO:0000256" key="6">
    <source>
        <dbReference type="PROSITE-ProRule" id="PRU00433"/>
    </source>
</evidence>
<sequence length="124" mass="12936">MEKLQAVMIAVGMIVLGASSVRADADPDKGKKVFARCSACHATTEQNKVGPGLLNVVGRPAGSIAGYNYSAALKGSGLTWDEPTLDAFLKAPAALVKGTRMSASIPQDQDRADVISYLKTLTAQ</sequence>
<evidence type="ECO:0000256" key="1">
    <source>
        <dbReference type="ARBA" id="ARBA00022448"/>
    </source>
</evidence>
<accession>A0A1C3WCK1</accession>
<evidence type="ECO:0000313" key="8">
    <source>
        <dbReference type="EMBL" id="SCB37444.1"/>
    </source>
</evidence>
<evidence type="ECO:0000256" key="4">
    <source>
        <dbReference type="ARBA" id="ARBA00022982"/>
    </source>
</evidence>
<gene>
    <name evidence="8" type="ORF">GA0061101_11013</name>
</gene>
<keyword evidence="3 6" id="KW-0479">Metal-binding</keyword>
<dbReference type="Pfam" id="PF00034">
    <property type="entry name" value="Cytochrom_C"/>
    <property type="match status" value="1"/>
</dbReference>
<dbReference type="InterPro" id="IPR036909">
    <property type="entry name" value="Cyt_c-like_dom_sf"/>
</dbReference>
<organism evidence="8 9">
    <name type="scientific">Rhizobium lusitanum</name>
    <dbReference type="NCBI Taxonomy" id="293958"/>
    <lineage>
        <taxon>Bacteria</taxon>
        <taxon>Pseudomonadati</taxon>
        <taxon>Pseudomonadota</taxon>
        <taxon>Alphaproteobacteria</taxon>
        <taxon>Hyphomicrobiales</taxon>
        <taxon>Rhizobiaceae</taxon>
        <taxon>Rhizobium/Agrobacterium group</taxon>
        <taxon>Rhizobium</taxon>
    </lineage>
</organism>
<keyword evidence="5 6" id="KW-0408">Iron</keyword>